<organism evidence="3 4">
    <name type="scientific">Hymenobacter jeongseonensis</name>
    <dbReference type="NCBI Taxonomy" id="2791027"/>
    <lineage>
        <taxon>Bacteria</taxon>
        <taxon>Pseudomonadati</taxon>
        <taxon>Bacteroidota</taxon>
        <taxon>Cytophagia</taxon>
        <taxon>Cytophagales</taxon>
        <taxon>Hymenobacteraceae</taxon>
        <taxon>Hymenobacter</taxon>
    </lineage>
</organism>
<evidence type="ECO:0000313" key="3">
    <source>
        <dbReference type="EMBL" id="MBF9237864.1"/>
    </source>
</evidence>
<evidence type="ECO:0008006" key="5">
    <source>
        <dbReference type="Google" id="ProtNLM"/>
    </source>
</evidence>
<evidence type="ECO:0000256" key="2">
    <source>
        <dbReference type="SAM" id="SignalP"/>
    </source>
</evidence>
<comment type="caution">
    <text evidence="3">The sequence shown here is derived from an EMBL/GenBank/DDBJ whole genome shotgun (WGS) entry which is preliminary data.</text>
</comment>
<accession>A0ABS0IHN2</accession>
<protein>
    <recommendedName>
        <fullName evidence="5">DUF4890 domain-containing protein</fullName>
    </recommendedName>
</protein>
<feature type="region of interest" description="Disordered" evidence="1">
    <location>
        <begin position="114"/>
        <end position="141"/>
    </location>
</feature>
<gene>
    <name evidence="3" type="ORF">I2I05_10705</name>
</gene>
<evidence type="ECO:0000256" key="1">
    <source>
        <dbReference type="SAM" id="MobiDB-lite"/>
    </source>
</evidence>
<dbReference type="RefSeq" id="WP_196282242.1">
    <property type="nucleotide sequence ID" value="NZ_JADQDQ010000004.1"/>
</dbReference>
<proteinExistence type="predicted"/>
<keyword evidence="4" id="KW-1185">Reference proteome</keyword>
<name>A0ABS0IHN2_9BACT</name>
<feature type="compositionally biased region" description="Basic residues" evidence="1">
    <location>
        <begin position="125"/>
        <end position="141"/>
    </location>
</feature>
<keyword evidence="2" id="KW-0732">Signal</keyword>
<feature type="signal peptide" evidence="2">
    <location>
        <begin position="1"/>
        <end position="21"/>
    </location>
</feature>
<feature type="compositionally biased region" description="Low complexity" evidence="1">
    <location>
        <begin position="32"/>
        <end position="41"/>
    </location>
</feature>
<dbReference type="EMBL" id="JADQDQ010000004">
    <property type="protein sequence ID" value="MBF9237864.1"/>
    <property type="molecule type" value="Genomic_DNA"/>
</dbReference>
<dbReference type="Proteomes" id="UP000597617">
    <property type="component" value="Unassembled WGS sequence"/>
</dbReference>
<feature type="chain" id="PRO_5046463051" description="DUF4890 domain-containing protein" evidence="2">
    <location>
        <begin position="22"/>
        <end position="141"/>
    </location>
</feature>
<feature type="region of interest" description="Disordered" evidence="1">
    <location>
        <begin position="32"/>
        <end position="51"/>
    </location>
</feature>
<sequence length="141" mass="15339">MKKTLVLLAALALTTAGTSFAQTAPAKATYAKTKTQKTPAQKADHKASKMAKELGLTADQEARVEQLLLARQQQGAAFKAKYGTDKKAGCPERKAAHERYQAQLKSILTADQYAKFSQRQDEHRGHGKGQHGGKMKMKAKA</sequence>
<evidence type="ECO:0000313" key="4">
    <source>
        <dbReference type="Proteomes" id="UP000597617"/>
    </source>
</evidence>
<reference evidence="3 4" key="1">
    <citation type="submission" date="2020-11" db="EMBL/GenBank/DDBJ databases">
        <authorList>
            <person name="Kim M.K."/>
        </authorList>
    </citation>
    <scope>NUCLEOTIDE SEQUENCE [LARGE SCALE GENOMIC DNA]</scope>
    <source>
        <strain evidence="3 4">BT683</strain>
    </source>
</reference>
<feature type="compositionally biased region" description="Basic and acidic residues" evidence="1">
    <location>
        <begin position="42"/>
        <end position="51"/>
    </location>
</feature>